<evidence type="ECO:0000313" key="4">
    <source>
        <dbReference type="Proteomes" id="UP000035681"/>
    </source>
</evidence>
<dbReference type="WBParaSite" id="TCONS_00003816.p1">
    <property type="protein sequence ID" value="TCONS_00003816.p1"/>
    <property type="gene ID" value="XLOC_000410"/>
</dbReference>
<keyword evidence="4" id="KW-1185">Reference proteome</keyword>
<dbReference type="GO" id="GO:0010181">
    <property type="term" value="F:FMN binding"/>
    <property type="evidence" value="ECO:0007669"/>
    <property type="project" value="TreeGrafter"/>
</dbReference>
<dbReference type="AlphaFoldDB" id="A0AAF5CYH1"/>
<dbReference type="InterPro" id="IPR036551">
    <property type="entry name" value="Flavin_trans-like"/>
</dbReference>
<name>A0AAF5CYH1_STRER</name>
<evidence type="ECO:0000256" key="1">
    <source>
        <dbReference type="ARBA" id="ARBA00022993"/>
    </source>
</evidence>
<dbReference type="PANTHER" id="PTHR14359:SF6">
    <property type="entry name" value="PHOSPHOPANTOTHENOYLCYSTEINE DECARBOXYLASE"/>
    <property type="match status" value="1"/>
</dbReference>
<feature type="domain" description="Flavoprotein" evidence="3">
    <location>
        <begin position="70"/>
        <end position="219"/>
    </location>
</feature>
<keyword evidence="1" id="KW-0173">Coenzyme A biosynthesis</keyword>
<dbReference type="InterPro" id="IPR003382">
    <property type="entry name" value="Flavoprotein"/>
</dbReference>
<dbReference type="Pfam" id="PF02441">
    <property type="entry name" value="Flavoprotein"/>
    <property type="match status" value="1"/>
</dbReference>
<accession>A0AAF5CYH1</accession>
<evidence type="ECO:0000259" key="3">
    <source>
        <dbReference type="Pfam" id="PF02441"/>
    </source>
</evidence>
<dbReference type="GO" id="GO:0015937">
    <property type="term" value="P:coenzyme A biosynthetic process"/>
    <property type="evidence" value="ECO:0007669"/>
    <property type="project" value="UniProtKB-KW"/>
</dbReference>
<protein>
    <submittedName>
        <fullName evidence="5">Flavoprotein domain-containing protein</fullName>
    </submittedName>
</protein>
<dbReference type="PANTHER" id="PTHR14359">
    <property type="entry name" value="HOMO-OLIGOMERIC FLAVIN CONTAINING CYS DECARBOXYLASE FAMILY"/>
    <property type="match status" value="1"/>
</dbReference>
<evidence type="ECO:0000313" key="5">
    <source>
        <dbReference type="WBParaSite" id="TCONS_00003816.p1"/>
    </source>
</evidence>
<dbReference type="Gene3D" id="3.40.50.1950">
    <property type="entry name" value="Flavin prenyltransferase-like"/>
    <property type="match status" value="1"/>
</dbReference>
<dbReference type="GO" id="GO:0071513">
    <property type="term" value="C:phosphopantothenoylcysteine decarboxylase complex"/>
    <property type="evidence" value="ECO:0007669"/>
    <property type="project" value="TreeGrafter"/>
</dbReference>
<proteinExistence type="inferred from homology"/>
<organism evidence="4 5">
    <name type="scientific">Strongyloides stercoralis</name>
    <name type="common">Threadworm</name>
    <dbReference type="NCBI Taxonomy" id="6248"/>
    <lineage>
        <taxon>Eukaryota</taxon>
        <taxon>Metazoa</taxon>
        <taxon>Ecdysozoa</taxon>
        <taxon>Nematoda</taxon>
        <taxon>Chromadorea</taxon>
        <taxon>Rhabditida</taxon>
        <taxon>Tylenchina</taxon>
        <taxon>Panagrolaimomorpha</taxon>
        <taxon>Strongyloidoidea</taxon>
        <taxon>Strongyloididae</taxon>
        <taxon>Strongyloides</taxon>
    </lineage>
</organism>
<dbReference type="Proteomes" id="UP000035681">
    <property type="component" value="Unplaced"/>
</dbReference>
<evidence type="ECO:0000256" key="2">
    <source>
        <dbReference type="ARBA" id="ARBA00038350"/>
    </source>
</evidence>
<comment type="similarity">
    <text evidence="2">Belongs to the HFCD (homooligomeric flavin containing Cys decarboxylase) superfamily.</text>
</comment>
<dbReference type="GO" id="GO:0004633">
    <property type="term" value="F:phosphopantothenoylcysteine decarboxylase activity"/>
    <property type="evidence" value="ECO:0007669"/>
    <property type="project" value="TreeGrafter"/>
</dbReference>
<reference evidence="5" key="1">
    <citation type="submission" date="2024-02" db="UniProtKB">
        <authorList>
            <consortium name="WormBaseParasite"/>
        </authorList>
    </citation>
    <scope>IDENTIFICATION</scope>
</reference>
<sequence length="288" mass="33220">YLKFIYVQKLSTDNRYEISEMLNKKIKFIKIWMKKMLAKIDDELCEKEKKNYRETFTPEHKLNRYGTKFHLIIGVTGSVATIKLKELIDELYLKCSEDRLAIKIVTTKGALHFFDPSMISEIVYEDRDEWGMWKGRGDPVLHIELRKWADALLIAPLDANTMAKMANGICDNLLTSLVRAWDNNKPLFFAPAMNTCMWESMLTVQHLKVLKDLMRWKEIPPIQKELICGDKGYGAMASVQMIASIIAVDVKNRFAVYSVSSENAMIDDVYINLNYVAINLRSNLSCSL</sequence>
<dbReference type="SUPFAM" id="SSF52507">
    <property type="entry name" value="Homo-oligomeric flavin-containing Cys decarboxylases, HFCD"/>
    <property type="match status" value="1"/>
</dbReference>